<keyword evidence="3" id="KW-0645">Protease</keyword>
<proteinExistence type="predicted"/>
<dbReference type="InterPro" id="IPR003675">
    <property type="entry name" value="Rce1/LyrA-like_dom"/>
</dbReference>
<feature type="transmembrane region" description="Helical" evidence="1">
    <location>
        <begin position="20"/>
        <end position="41"/>
    </location>
</feature>
<comment type="caution">
    <text evidence="3">The sequence shown here is derived from an EMBL/GenBank/DDBJ whole genome shotgun (WGS) entry which is preliminary data.</text>
</comment>
<dbReference type="EMBL" id="JOTN01000010">
    <property type="protein sequence ID" value="KEK18974.1"/>
    <property type="molecule type" value="Genomic_DNA"/>
</dbReference>
<dbReference type="Pfam" id="PF02517">
    <property type="entry name" value="Rce1-like"/>
    <property type="match status" value="1"/>
</dbReference>
<dbReference type="GO" id="GO:0080120">
    <property type="term" value="P:CAAX-box protein maturation"/>
    <property type="evidence" value="ECO:0007669"/>
    <property type="project" value="UniProtKB-ARBA"/>
</dbReference>
<accession>A0A073JVE9</accession>
<sequence>MQPETNIIQEQHRLMSWSNFVGSVLFAFFGTSIISGLFTYLPLAIYSEGMTDAKKLAFYESLAGIGAVTLQIILLLVFIYKHKVLKQLLQPIFNFQALKKGSTYGYLLLFFVLNIILSSIILTYIFPEATTEQDNALNLEVLGQYKFLLIINIAILVPIFEELIFRGMVLRFFQTRFSFWIAALGSSFIFGIAHTYAVGVMVVTFILGMLMAILCKKTNSIVPAILLHMMNNMLATLQ</sequence>
<organism evidence="3 4">
    <name type="scientific">Bacillus manliponensis</name>
    <dbReference type="NCBI Taxonomy" id="574376"/>
    <lineage>
        <taxon>Bacteria</taxon>
        <taxon>Bacillati</taxon>
        <taxon>Bacillota</taxon>
        <taxon>Bacilli</taxon>
        <taxon>Bacillales</taxon>
        <taxon>Bacillaceae</taxon>
        <taxon>Bacillus</taxon>
        <taxon>Bacillus cereus group</taxon>
    </lineage>
</organism>
<dbReference type="Proteomes" id="UP000027822">
    <property type="component" value="Unassembled WGS sequence"/>
</dbReference>
<keyword evidence="4" id="KW-1185">Reference proteome</keyword>
<feature type="transmembrane region" description="Helical" evidence="1">
    <location>
        <begin position="147"/>
        <end position="165"/>
    </location>
</feature>
<gene>
    <name evidence="3" type="ORF">BAMA_02565</name>
</gene>
<feature type="transmembrane region" description="Helical" evidence="1">
    <location>
        <begin position="61"/>
        <end position="80"/>
    </location>
</feature>
<evidence type="ECO:0000313" key="4">
    <source>
        <dbReference type="Proteomes" id="UP000027822"/>
    </source>
</evidence>
<dbReference type="GO" id="GO:0004175">
    <property type="term" value="F:endopeptidase activity"/>
    <property type="evidence" value="ECO:0007669"/>
    <property type="project" value="UniProtKB-ARBA"/>
</dbReference>
<name>A0A073JVE9_9BACI</name>
<evidence type="ECO:0000256" key="1">
    <source>
        <dbReference type="SAM" id="Phobius"/>
    </source>
</evidence>
<dbReference type="PANTHER" id="PTHR36435">
    <property type="entry name" value="SLR1288 PROTEIN"/>
    <property type="match status" value="1"/>
</dbReference>
<dbReference type="InterPro" id="IPR052710">
    <property type="entry name" value="CAAX_protease"/>
</dbReference>
<feature type="transmembrane region" description="Helical" evidence="1">
    <location>
        <begin position="177"/>
        <end position="197"/>
    </location>
</feature>
<feature type="transmembrane region" description="Helical" evidence="1">
    <location>
        <begin position="104"/>
        <end position="127"/>
    </location>
</feature>
<dbReference type="PANTHER" id="PTHR36435:SF1">
    <property type="entry name" value="CAAX AMINO TERMINAL PROTEASE FAMILY PROTEIN"/>
    <property type="match status" value="1"/>
</dbReference>
<protein>
    <submittedName>
        <fullName evidence="3">CAAX protease</fullName>
    </submittedName>
</protein>
<keyword evidence="1" id="KW-0472">Membrane</keyword>
<feature type="transmembrane region" description="Helical" evidence="1">
    <location>
        <begin position="203"/>
        <end position="227"/>
    </location>
</feature>
<dbReference type="OrthoDB" id="4177129at2"/>
<keyword evidence="3" id="KW-0378">Hydrolase</keyword>
<dbReference type="GO" id="GO:0006508">
    <property type="term" value="P:proteolysis"/>
    <property type="evidence" value="ECO:0007669"/>
    <property type="project" value="UniProtKB-KW"/>
</dbReference>
<dbReference type="RefSeq" id="WP_034639789.1">
    <property type="nucleotide sequence ID" value="NZ_CBCSJC010000009.1"/>
</dbReference>
<feature type="domain" description="CAAX prenyl protease 2/Lysostaphin resistance protein A-like" evidence="2">
    <location>
        <begin position="146"/>
        <end position="233"/>
    </location>
</feature>
<dbReference type="eggNOG" id="COG1266">
    <property type="taxonomic scope" value="Bacteria"/>
</dbReference>
<keyword evidence="1" id="KW-1133">Transmembrane helix</keyword>
<keyword evidence="1" id="KW-0812">Transmembrane</keyword>
<dbReference type="AlphaFoldDB" id="A0A073JVE9"/>
<reference evidence="3 4" key="1">
    <citation type="submission" date="2014-06" db="EMBL/GenBank/DDBJ databases">
        <title>Draft genome sequence of Bacillus manliponensis JCM 15802 (MCCC 1A00708).</title>
        <authorList>
            <person name="Lai Q."/>
            <person name="Liu Y."/>
            <person name="Shao Z."/>
        </authorList>
    </citation>
    <scope>NUCLEOTIDE SEQUENCE [LARGE SCALE GENOMIC DNA]</scope>
    <source>
        <strain evidence="3 4">JCM 15802</strain>
    </source>
</reference>
<evidence type="ECO:0000259" key="2">
    <source>
        <dbReference type="Pfam" id="PF02517"/>
    </source>
</evidence>
<evidence type="ECO:0000313" key="3">
    <source>
        <dbReference type="EMBL" id="KEK18974.1"/>
    </source>
</evidence>
<dbReference type="STRING" id="574376.BAMA_02565"/>